<feature type="domain" description="Periplasmic binding protein" evidence="3">
    <location>
        <begin position="11"/>
        <end position="254"/>
    </location>
</feature>
<dbReference type="AlphaFoldDB" id="A0A4Z0WD14"/>
<evidence type="ECO:0000259" key="3">
    <source>
        <dbReference type="Pfam" id="PF13407"/>
    </source>
</evidence>
<dbReference type="EMBL" id="SRMF01000001">
    <property type="protein sequence ID" value="TGG96052.1"/>
    <property type="molecule type" value="Genomic_DNA"/>
</dbReference>
<reference evidence="4 5" key="1">
    <citation type="submission" date="2019-04" db="EMBL/GenBank/DDBJ databases">
        <title>Natronospirillum operosus gen. nov., sp. nov., a haloalkaliphilic satellite isolated from decaying biomass of laboratory culture of cyanobacterium Geitlerinema sp. and proposal of Natronospirillaceae fam. nov. and Saccharospirillaceae fam. nov.</title>
        <authorList>
            <person name="Kevbrin V."/>
            <person name="Boltyanskaya Y."/>
            <person name="Koziaeva V."/>
            <person name="Grouzdev D.S."/>
            <person name="Park M."/>
            <person name="Cho J."/>
        </authorList>
    </citation>
    <scope>NUCLEOTIDE SEQUENCE [LARGE SCALE GENOMIC DNA]</scope>
    <source>
        <strain evidence="4 5">G-116</strain>
    </source>
</reference>
<evidence type="ECO:0000313" key="4">
    <source>
        <dbReference type="EMBL" id="TGG96052.1"/>
    </source>
</evidence>
<name>A0A4Z0WD14_9GAMM</name>
<comment type="similarity">
    <text evidence="2">Belongs to the bacterial solute-binding protein 2 family.</text>
</comment>
<dbReference type="Proteomes" id="UP000297475">
    <property type="component" value="Unassembled WGS sequence"/>
</dbReference>
<evidence type="ECO:0000256" key="2">
    <source>
        <dbReference type="ARBA" id="ARBA00007639"/>
    </source>
</evidence>
<evidence type="ECO:0000256" key="1">
    <source>
        <dbReference type="ARBA" id="ARBA00004418"/>
    </source>
</evidence>
<dbReference type="InterPro" id="IPR025997">
    <property type="entry name" value="SBP_2_dom"/>
</dbReference>
<dbReference type="Pfam" id="PF13407">
    <property type="entry name" value="Peripla_BP_4"/>
    <property type="match status" value="1"/>
</dbReference>
<dbReference type="GO" id="GO:0055085">
    <property type="term" value="P:transmembrane transport"/>
    <property type="evidence" value="ECO:0007669"/>
    <property type="project" value="UniProtKB-ARBA"/>
</dbReference>
<keyword evidence="5" id="KW-1185">Reference proteome</keyword>
<protein>
    <submittedName>
        <fullName evidence="4">Sugar ABC transporter</fullName>
    </submittedName>
</protein>
<comment type="caution">
    <text evidence="4">The sequence shown here is derived from an EMBL/GenBank/DDBJ whole genome shotgun (WGS) entry which is preliminary data.</text>
</comment>
<dbReference type="PANTHER" id="PTHR30036">
    <property type="entry name" value="D-XYLOSE-BINDING PERIPLASMIC PROTEIN"/>
    <property type="match status" value="1"/>
</dbReference>
<dbReference type="InterPro" id="IPR028082">
    <property type="entry name" value="Peripla_BP_I"/>
</dbReference>
<dbReference type="Gene3D" id="3.40.50.2300">
    <property type="match status" value="2"/>
</dbReference>
<dbReference type="GO" id="GO:0030288">
    <property type="term" value="C:outer membrane-bounded periplasmic space"/>
    <property type="evidence" value="ECO:0007669"/>
    <property type="project" value="TreeGrafter"/>
</dbReference>
<sequence length="303" mass="33295">MVSHIGANDINARWFDASLAEFERRFPEVKTEYIATSEVSTQRYIQLIEQAIATNPDGLAVAITDAPALEGAIQRAIDAGIPVVAFNTPDLRDADEKIPYVTYVGTDLYLDGLHMAEYILRRAEAGEIDMPNRVLCNNPDAGHSGLVARCQGMIDGMAEAGIDTEVLTTAWDPAQARNILGSFLARNDDINYIFGPAGDQGPVIHGVTEELGRDDVYIVTTDASSQHVSGVQLGNMLASTSQGFWLQGYETMNWLFWKVHYGFEPASDILTGPSIIDASNVDQWEQVLRQVFGDSGYEEMITW</sequence>
<accession>A0A4Z0WD14</accession>
<dbReference type="InterPro" id="IPR050555">
    <property type="entry name" value="Bact_Solute-Bind_Prot2"/>
</dbReference>
<dbReference type="GO" id="GO:0030246">
    <property type="term" value="F:carbohydrate binding"/>
    <property type="evidence" value="ECO:0007669"/>
    <property type="project" value="TreeGrafter"/>
</dbReference>
<gene>
    <name evidence="4" type="ORF">E4656_01780</name>
</gene>
<proteinExistence type="inferred from homology"/>
<comment type="subcellular location">
    <subcellularLocation>
        <location evidence="1">Periplasm</location>
    </subcellularLocation>
</comment>
<organism evidence="4 5">
    <name type="scientific">Natronospirillum operosum</name>
    <dbReference type="NCBI Taxonomy" id="2759953"/>
    <lineage>
        <taxon>Bacteria</taxon>
        <taxon>Pseudomonadati</taxon>
        <taxon>Pseudomonadota</taxon>
        <taxon>Gammaproteobacteria</taxon>
        <taxon>Oceanospirillales</taxon>
        <taxon>Natronospirillaceae</taxon>
        <taxon>Natronospirillum</taxon>
    </lineage>
</organism>
<dbReference type="PANTHER" id="PTHR30036:SF7">
    <property type="entry name" value="ABC TRANSPORTER PERIPLASMIC-BINDING PROTEIN YPHF"/>
    <property type="match status" value="1"/>
</dbReference>
<dbReference type="OrthoDB" id="257716at2"/>
<evidence type="ECO:0000313" key="5">
    <source>
        <dbReference type="Proteomes" id="UP000297475"/>
    </source>
</evidence>
<dbReference type="SUPFAM" id="SSF53822">
    <property type="entry name" value="Periplasmic binding protein-like I"/>
    <property type="match status" value="1"/>
</dbReference>